<accession>A0A2T3B5E3</accession>
<proteinExistence type="predicted"/>
<name>A0A2T3B5E3_AMORE</name>
<evidence type="ECO:0000313" key="3">
    <source>
        <dbReference type="EMBL" id="PSS21971.1"/>
    </source>
</evidence>
<dbReference type="InParanoid" id="A0A2T3B5E3"/>
<organism evidence="3 4">
    <name type="scientific">Amorphotheca resinae ATCC 22711</name>
    <dbReference type="NCBI Taxonomy" id="857342"/>
    <lineage>
        <taxon>Eukaryota</taxon>
        <taxon>Fungi</taxon>
        <taxon>Dikarya</taxon>
        <taxon>Ascomycota</taxon>
        <taxon>Pezizomycotina</taxon>
        <taxon>Leotiomycetes</taxon>
        <taxon>Helotiales</taxon>
        <taxon>Amorphothecaceae</taxon>
        <taxon>Amorphotheca</taxon>
    </lineage>
</organism>
<keyword evidence="2" id="KW-0732">Signal</keyword>
<dbReference type="EMBL" id="KZ679009">
    <property type="protein sequence ID" value="PSS21971.1"/>
    <property type="molecule type" value="Genomic_DNA"/>
</dbReference>
<feature type="region of interest" description="Disordered" evidence="1">
    <location>
        <begin position="76"/>
        <end position="124"/>
    </location>
</feature>
<evidence type="ECO:0000256" key="2">
    <source>
        <dbReference type="SAM" id="SignalP"/>
    </source>
</evidence>
<evidence type="ECO:0000313" key="4">
    <source>
        <dbReference type="Proteomes" id="UP000241818"/>
    </source>
</evidence>
<dbReference type="GeneID" id="36573489"/>
<evidence type="ECO:0008006" key="5">
    <source>
        <dbReference type="Google" id="ProtNLM"/>
    </source>
</evidence>
<dbReference type="Proteomes" id="UP000241818">
    <property type="component" value="Unassembled WGS sequence"/>
</dbReference>
<keyword evidence="4" id="KW-1185">Reference proteome</keyword>
<feature type="chain" id="PRO_5015730261" description="Secreted protein" evidence="2">
    <location>
        <begin position="17"/>
        <end position="124"/>
    </location>
</feature>
<feature type="region of interest" description="Disordered" evidence="1">
    <location>
        <begin position="32"/>
        <end position="52"/>
    </location>
</feature>
<protein>
    <recommendedName>
        <fullName evidence="5">Secreted protein</fullName>
    </recommendedName>
</protein>
<dbReference type="AlphaFoldDB" id="A0A2T3B5E3"/>
<feature type="compositionally biased region" description="Polar residues" evidence="1">
    <location>
        <begin position="78"/>
        <end position="90"/>
    </location>
</feature>
<gene>
    <name evidence="3" type="ORF">M430DRAFT_26508</name>
</gene>
<feature type="signal peptide" evidence="2">
    <location>
        <begin position="1"/>
        <end position="16"/>
    </location>
</feature>
<sequence length="124" mass="13535">MAALVAPVALSGWAAGRLVLWGPGHLLSHYWNSGNAPKGPAREPHTTTPRRHGLLEASFTGGSVRRTSYEGVIVNRRGQVSSTVRQSCNKNQHRRRGSSRDGWTQNRTEPHTAKDSTGLDTRAL</sequence>
<reference evidence="3 4" key="1">
    <citation type="journal article" date="2018" name="New Phytol.">
        <title>Comparative genomics and transcriptomics depict ericoid mycorrhizal fungi as versatile saprotrophs and plant mutualists.</title>
        <authorList>
            <person name="Martino E."/>
            <person name="Morin E."/>
            <person name="Grelet G.A."/>
            <person name="Kuo A."/>
            <person name="Kohler A."/>
            <person name="Daghino S."/>
            <person name="Barry K.W."/>
            <person name="Cichocki N."/>
            <person name="Clum A."/>
            <person name="Dockter R.B."/>
            <person name="Hainaut M."/>
            <person name="Kuo R.C."/>
            <person name="LaButti K."/>
            <person name="Lindahl B.D."/>
            <person name="Lindquist E.A."/>
            <person name="Lipzen A."/>
            <person name="Khouja H.R."/>
            <person name="Magnuson J."/>
            <person name="Murat C."/>
            <person name="Ohm R.A."/>
            <person name="Singer S.W."/>
            <person name="Spatafora J.W."/>
            <person name="Wang M."/>
            <person name="Veneault-Fourrey C."/>
            <person name="Henrissat B."/>
            <person name="Grigoriev I.V."/>
            <person name="Martin F.M."/>
            <person name="Perotto S."/>
        </authorList>
    </citation>
    <scope>NUCLEOTIDE SEQUENCE [LARGE SCALE GENOMIC DNA]</scope>
    <source>
        <strain evidence="3 4">ATCC 22711</strain>
    </source>
</reference>
<evidence type="ECO:0000256" key="1">
    <source>
        <dbReference type="SAM" id="MobiDB-lite"/>
    </source>
</evidence>
<dbReference type="RefSeq" id="XP_024722126.1">
    <property type="nucleotide sequence ID" value="XM_024865408.1"/>
</dbReference>